<evidence type="ECO:0000313" key="2">
    <source>
        <dbReference type="EMBL" id="OLQ11679.1"/>
    </source>
</evidence>
<dbReference type="PANTHER" id="PTHR12480">
    <property type="entry name" value="ARGININE DEMETHYLASE AND LYSYL-HYDROXYLASE JMJD"/>
    <property type="match status" value="1"/>
</dbReference>
<dbReference type="EMBL" id="LSRX01000056">
    <property type="protein sequence ID" value="OLQ11679.1"/>
    <property type="molecule type" value="Genomic_DNA"/>
</dbReference>
<sequence length="531" mass="58491">MAVVVVVVMTPMIATLVMMRTVMMMTMMMRMMKIKVVMVLARVMVMVVLVMMVIIVSTTEMVFTVVMNIVVVAQFLPSRGPQNVRVLDDEATAAQDREAASSVLDYWFSELTTDDWRKALHSRAAAGELSGWAHHAETCLALVVILDQFSRCLYRNTPAAYTCDVAARVAANSAIQRGDDKHHWPPGPKRWALYLPFMHSEDLQDKIKCVNLMREGMGKSLFNKAGSPSGRGGLAGFFAGWPKAWTGQGLCRRFAGRGFDVTLPGAGQVFRMRLRDFLRYAAKNADFLPPRWDAEPLYLFDPKPPMALRALRPPQLSAAPDLARQCRGLAEALATVTRGWLLIGGAGSGSRFHIDAYGCGAWSVCLEGRKRWALYPQGSLPPGVIDMGPGRFASPSPVFWFSEVLPSLLPAQRPPIDLVTQAGDLLYIPPGWWHCVLNLTTPCVAFTRNVAYGLRAASAVAAALSAAGRPDEAAAVQRFAWRSHCDESDDDAYMRDRKDAARVVRYQCLVCATEHEFRMAGKGAAGAEHQH</sequence>
<dbReference type="SMART" id="SM00558">
    <property type="entry name" value="JmjC"/>
    <property type="match status" value="1"/>
</dbReference>
<evidence type="ECO:0000259" key="1">
    <source>
        <dbReference type="PROSITE" id="PS51184"/>
    </source>
</evidence>
<comment type="caution">
    <text evidence="2">The sequence shown here is derived from an EMBL/GenBank/DDBJ whole genome shotgun (WGS) entry which is preliminary data.</text>
</comment>
<dbReference type="Pfam" id="PF06041">
    <property type="entry name" value="DUF924"/>
    <property type="match status" value="1"/>
</dbReference>
<dbReference type="SUPFAM" id="SSF51197">
    <property type="entry name" value="Clavaminate synthase-like"/>
    <property type="match status" value="1"/>
</dbReference>
<dbReference type="Gene3D" id="1.20.58.320">
    <property type="entry name" value="TPR-like"/>
    <property type="match status" value="1"/>
</dbReference>
<dbReference type="InterPro" id="IPR010323">
    <property type="entry name" value="DUF924"/>
</dbReference>
<feature type="domain" description="JmjC" evidence="1">
    <location>
        <begin position="301"/>
        <end position="467"/>
    </location>
</feature>
<gene>
    <name evidence="2" type="ORF">AK812_SmicGene4553</name>
</gene>
<dbReference type="AlphaFoldDB" id="A0A1Q9EW97"/>
<dbReference type="Pfam" id="PF13621">
    <property type="entry name" value="Cupin_8"/>
    <property type="match status" value="1"/>
</dbReference>
<protein>
    <submittedName>
        <fullName evidence="2">F-box protein</fullName>
    </submittedName>
</protein>
<accession>A0A1Q9EW97</accession>
<evidence type="ECO:0000313" key="3">
    <source>
        <dbReference type="Proteomes" id="UP000186817"/>
    </source>
</evidence>
<name>A0A1Q9EW97_SYMMI</name>
<dbReference type="Proteomes" id="UP000186817">
    <property type="component" value="Unassembled WGS sequence"/>
</dbReference>
<proteinExistence type="predicted"/>
<dbReference type="PANTHER" id="PTHR12480:SF35">
    <property type="entry name" value="TRANSCRIPTION FACTOR JUMONJI, JMJC DOMAIN-CONTAINING PROTEIN"/>
    <property type="match status" value="1"/>
</dbReference>
<organism evidence="2 3">
    <name type="scientific">Symbiodinium microadriaticum</name>
    <name type="common">Dinoflagellate</name>
    <name type="synonym">Zooxanthella microadriatica</name>
    <dbReference type="NCBI Taxonomy" id="2951"/>
    <lineage>
        <taxon>Eukaryota</taxon>
        <taxon>Sar</taxon>
        <taxon>Alveolata</taxon>
        <taxon>Dinophyceae</taxon>
        <taxon>Suessiales</taxon>
        <taxon>Symbiodiniaceae</taxon>
        <taxon>Symbiodinium</taxon>
    </lineage>
</organism>
<dbReference type="OrthoDB" id="446502at2759"/>
<dbReference type="InterPro" id="IPR050910">
    <property type="entry name" value="JMJD6_ArgDemeth/LysHydrox"/>
</dbReference>
<dbReference type="SUPFAM" id="SSF48452">
    <property type="entry name" value="TPR-like"/>
    <property type="match status" value="1"/>
</dbReference>
<dbReference type="Gene3D" id="2.60.120.650">
    <property type="entry name" value="Cupin"/>
    <property type="match status" value="1"/>
</dbReference>
<dbReference type="InterPro" id="IPR003347">
    <property type="entry name" value="JmjC_dom"/>
</dbReference>
<keyword evidence="3" id="KW-1185">Reference proteome</keyword>
<dbReference type="InterPro" id="IPR011990">
    <property type="entry name" value="TPR-like_helical_dom_sf"/>
</dbReference>
<dbReference type="PROSITE" id="PS51184">
    <property type="entry name" value="JMJC"/>
    <property type="match status" value="1"/>
</dbReference>
<dbReference type="GO" id="GO:0005737">
    <property type="term" value="C:cytoplasm"/>
    <property type="evidence" value="ECO:0007669"/>
    <property type="project" value="TreeGrafter"/>
</dbReference>
<reference evidence="2 3" key="1">
    <citation type="submission" date="2016-02" db="EMBL/GenBank/DDBJ databases">
        <title>Genome analysis of coral dinoflagellate symbionts highlights evolutionary adaptations to a symbiotic lifestyle.</title>
        <authorList>
            <person name="Aranda M."/>
            <person name="Li Y."/>
            <person name="Liew Y.J."/>
            <person name="Baumgarten S."/>
            <person name="Simakov O."/>
            <person name="Wilson M."/>
            <person name="Piel J."/>
            <person name="Ashoor H."/>
            <person name="Bougouffa S."/>
            <person name="Bajic V.B."/>
            <person name="Ryu T."/>
            <person name="Ravasi T."/>
            <person name="Bayer T."/>
            <person name="Micklem G."/>
            <person name="Kim H."/>
            <person name="Bhak J."/>
            <person name="Lajeunesse T.C."/>
            <person name="Voolstra C.R."/>
        </authorList>
    </citation>
    <scope>NUCLEOTIDE SEQUENCE [LARGE SCALE GENOMIC DNA]</scope>
    <source>
        <strain evidence="2 3">CCMP2467</strain>
    </source>
</reference>
<dbReference type="InterPro" id="IPR041667">
    <property type="entry name" value="Cupin_8"/>
</dbReference>